<evidence type="ECO:0000313" key="7">
    <source>
        <dbReference type="Proteomes" id="UP000242525"/>
    </source>
</evidence>
<dbReference type="PANTHER" id="PTHR19857">
    <property type="entry name" value="MITOCHONDRIAL DIVISION PROTEIN 1-RELATED"/>
    <property type="match status" value="1"/>
</dbReference>
<dbReference type="SMART" id="SM00320">
    <property type="entry name" value="WD40"/>
    <property type="match status" value="6"/>
</dbReference>
<dbReference type="Pfam" id="PF12894">
    <property type="entry name" value="ANAPC4_WD40"/>
    <property type="match status" value="1"/>
</dbReference>
<dbReference type="InterPro" id="IPR036322">
    <property type="entry name" value="WD40_repeat_dom_sf"/>
</dbReference>
<dbReference type="AlphaFoldDB" id="A0A0J9X8I2"/>
<evidence type="ECO:0000313" key="6">
    <source>
        <dbReference type="EMBL" id="CDO53464.1"/>
    </source>
</evidence>
<evidence type="ECO:0000259" key="5">
    <source>
        <dbReference type="Pfam" id="PF12894"/>
    </source>
</evidence>
<feature type="compositionally biased region" description="Acidic residues" evidence="4">
    <location>
        <begin position="29"/>
        <end position="56"/>
    </location>
</feature>
<dbReference type="Proteomes" id="UP000242525">
    <property type="component" value="Unassembled WGS sequence"/>
</dbReference>
<keyword evidence="1 3" id="KW-0853">WD repeat</keyword>
<protein>
    <submittedName>
        <fullName evidence="6">Similar to Saccharomyces cerevisiae YIR012W SQT1 Essential protein involved in a late step of 60S ribosomal subunit assembly or modification</fullName>
    </submittedName>
</protein>
<reference evidence="6" key="1">
    <citation type="submission" date="2014-03" db="EMBL/GenBank/DDBJ databases">
        <authorList>
            <person name="Casaregola S."/>
        </authorList>
    </citation>
    <scope>NUCLEOTIDE SEQUENCE [LARGE SCALE GENOMIC DNA]</scope>
    <source>
        <strain evidence="6">CLIB 918</strain>
    </source>
</reference>
<dbReference type="InterPro" id="IPR051179">
    <property type="entry name" value="WD_repeat_multifunction"/>
</dbReference>
<dbReference type="SUPFAM" id="SSF50978">
    <property type="entry name" value="WD40 repeat-like"/>
    <property type="match status" value="1"/>
</dbReference>
<evidence type="ECO:0000256" key="2">
    <source>
        <dbReference type="ARBA" id="ARBA00022737"/>
    </source>
</evidence>
<keyword evidence="7" id="KW-1185">Reference proteome</keyword>
<dbReference type="OrthoDB" id="10261640at2759"/>
<dbReference type="InterPro" id="IPR015943">
    <property type="entry name" value="WD40/YVTN_repeat-like_dom_sf"/>
</dbReference>
<comment type="caution">
    <text evidence="6">The sequence shown here is derived from an EMBL/GenBank/DDBJ whole genome shotgun (WGS) entry which is preliminary data.</text>
</comment>
<feature type="repeat" description="WD" evidence="3">
    <location>
        <begin position="80"/>
        <end position="121"/>
    </location>
</feature>
<evidence type="ECO:0000256" key="4">
    <source>
        <dbReference type="SAM" id="MobiDB-lite"/>
    </source>
</evidence>
<gene>
    <name evidence="6" type="ORF">BN980_GECA05s02122g</name>
</gene>
<accession>A0A0J9X8I2</accession>
<dbReference type="InterPro" id="IPR024977">
    <property type="entry name" value="Apc4-like_WD40_dom"/>
</dbReference>
<proteinExistence type="predicted"/>
<name>A0A0J9X8I2_GEOCN</name>
<sequence length="428" mass="46484">MSNPQDITNLRAEEEEDAYIDDTQIAETVPEDENADAPMDDDEEGEAGEPMELEDDGHDIGINDDGNIELDMSNNSSAYFDKHQDSIFLIATHPTLPMVMTGGGDDIAYLWTTNSDSPKVVATLDGQTESVIAGGFSFDGAFAVTGDMNGQIRVWKSVKRGQQWEFVDKIKEVEEIVWITFHPKQPIFAFGAVDGSVWVYSLEPTLSSVSVLMGHHLTTNAGVFFDVDNMDSLSLITIADDSIISWNAYTSTANYTLREGDLNNKTGWISQAVSITGKTIAVGSQAGFVALIALANGNVLKIFDTTTSDDVEMEARSVEGIAWCKAMPILAVGNVQGEVIVYDAATFNVRRVFKVKDAVTALKFIPNTTLLVGSDLSGSITKWDVRSGEQKWEGKGHYAGVLGFVLQNEGKRIISAGDEGVALVFNHE</sequence>
<feature type="repeat" description="WD" evidence="3">
    <location>
        <begin position="124"/>
        <end position="156"/>
    </location>
</feature>
<feature type="domain" description="Anaphase-promoting complex subunit 4-like WD40" evidence="5">
    <location>
        <begin position="322"/>
        <end position="389"/>
    </location>
</feature>
<dbReference type="Pfam" id="PF00400">
    <property type="entry name" value="WD40"/>
    <property type="match status" value="1"/>
</dbReference>
<dbReference type="InterPro" id="IPR001680">
    <property type="entry name" value="WD40_rpt"/>
</dbReference>
<dbReference type="PANTHER" id="PTHR19857:SF8">
    <property type="entry name" value="ANGIO-ASSOCIATED MIGRATORY CELL PROTEIN"/>
    <property type="match status" value="1"/>
</dbReference>
<feature type="region of interest" description="Disordered" evidence="4">
    <location>
        <begin position="1"/>
        <end position="56"/>
    </location>
</feature>
<dbReference type="EMBL" id="CCBN010000005">
    <property type="protein sequence ID" value="CDO53464.1"/>
    <property type="molecule type" value="Genomic_DNA"/>
</dbReference>
<keyword evidence="2" id="KW-0677">Repeat</keyword>
<evidence type="ECO:0000256" key="3">
    <source>
        <dbReference type="PROSITE-ProRule" id="PRU00221"/>
    </source>
</evidence>
<dbReference type="PROSITE" id="PS50082">
    <property type="entry name" value="WD_REPEATS_2"/>
    <property type="match status" value="2"/>
</dbReference>
<dbReference type="Gene3D" id="2.130.10.10">
    <property type="entry name" value="YVTN repeat-like/Quinoprotein amine dehydrogenase"/>
    <property type="match status" value="1"/>
</dbReference>
<evidence type="ECO:0000256" key="1">
    <source>
        <dbReference type="ARBA" id="ARBA00022574"/>
    </source>
</evidence>
<dbReference type="STRING" id="1173061.A0A0J9X8I2"/>
<organism evidence="6 7">
    <name type="scientific">Geotrichum candidum</name>
    <name type="common">Oospora lactis</name>
    <name type="synonym">Dipodascus geotrichum</name>
    <dbReference type="NCBI Taxonomy" id="1173061"/>
    <lineage>
        <taxon>Eukaryota</taxon>
        <taxon>Fungi</taxon>
        <taxon>Dikarya</taxon>
        <taxon>Ascomycota</taxon>
        <taxon>Saccharomycotina</taxon>
        <taxon>Dipodascomycetes</taxon>
        <taxon>Dipodascales</taxon>
        <taxon>Dipodascaceae</taxon>
        <taxon>Geotrichum</taxon>
    </lineage>
</organism>